<dbReference type="Pfam" id="PF13338">
    <property type="entry name" value="AbiEi_4"/>
    <property type="match status" value="1"/>
</dbReference>
<dbReference type="EMBL" id="AEUD01000025">
    <property type="protein sequence ID" value="EGD53390.1"/>
    <property type="molecule type" value="Genomic_DNA"/>
</dbReference>
<dbReference type="eggNOG" id="COG5340">
    <property type="taxonomic scope" value="Bacteria"/>
</dbReference>
<accession>F1YPJ5</accession>
<dbReference type="OrthoDB" id="5517693at2"/>
<dbReference type="InterPro" id="IPR025159">
    <property type="entry name" value="AbiEi_N"/>
</dbReference>
<dbReference type="AlphaFoldDB" id="F1YPJ5"/>
<evidence type="ECO:0000313" key="2">
    <source>
        <dbReference type="EMBL" id="EGD53390.1"/>
    </source>
</evidence>
<evidence type="ECO:0000259" key="1">
    <source>
        <dbReference type="Pfam" id="PF13338"/>
    </source>
</evidence>
<proteinExistence type="predicted"/>
<name>F1YPJ5_9ACTN</name>
<organism evidence="2 3">
    <name type="scientific">Gordonia neofelifaecis NRRL B-59395</name>
    <dbReference type="NCBI Taxonomy" id="644548"/>
    <lineage>
        <taxon>Bacteria</taxon>
        <taxon>Bacillati</taxon>
        <taxon>Actinomycetota</taxon>
        <taxon>Actinomycetes</taxon>
        <taxon>Mycobacteriales</taxon>
        <taxon>Gordoniaceae</taxon>
        <taxon>Gordonia</taxon>
    </lineage>
</organism>
<dbReference type="RefSeq" id="WP_009681035.1">
    <property type="nucleotide sequence ID" value="NZ_AEUD01000025.1"/>
</dbReference>
<protein>
    <recommendedName>
        <fullName evidence="1">AbiEi antitoxin N-terminal domain-containing protein</fullName>
    </recommendedName>
</protein>
<sequence length="319" mass="34949">MTSAELLPVDEHGLIRREGALAAGWSDAMIQSAIRRGELIRMAQGVYVGADPGFVTREGADRLYLMRGIATVTCVRSSGDVVLSHQSAAAVHGMHLLKPDQRRVHVTRNAKSGGGVRGGRHVHALQLSDDDVVEIGGVPTTSAARTAVDVAISDATFAQALTVFDAALARGVPRTELIAQLERRRCHGVRTARRALASATSLSESVGESWSRAQMIEAGIRLPRLQCAHVVEGHEYRSDFDWDCRLVGEFDGRVKYGRLRRPGETVAQSVIREKDREDLLRSAGIMVVRWTWSDLENGLMVPRVAKWLGNFHLLPARSH</sequence>
<dbReference type="Proteomes" id="UP000035065">
    <property type="component" value="Unassembled WGS sequence"/>
</dbReference>
<comment type="caution">
    <text evidence="2">The sequence shown here is derived from an EMBL/GenBank/DDBJ whole genome shotgun (WGS) entry which is preliminary data.</text>
</comment>
<dbReference type="STRING" id="644548.SCNU_19250"/>
<evidence type="ECO:0000313" key="3">
    <source>
        <dbReference type="Proteomes" id="UP000035065"/>
    </source>
</evidence>
<keyword evidence="3" id="KW-1185">Reference proteome</keyword>
<reference evidence="2 3" key="1">
    <citation type="journal article" date="2011" name="J. Bacteriol.">
        <title>Draft Genome Sequence of Gordonia neofelifaecis NRRL B-59395, a Cholesterol-Degrading Actinomycete.</title>
        <authorList>
            <person name="Ge F."/>
            <person name="Li W."/>
            <person name="Chen G."/>
            <person name="Liu Y."/>
            <person name="Zhang G."/>
            <person name="Yong B."/>
            <person name="Wang Q."/>
            <person name="Wang N."/>
            <person name="Huang Z."/>
            <person name="Li W."/>
            <person name="Wang J."/>
            <person name="Wu C."/>
            <person name="Xie Q."/>
            <person name="Liu G."/>
        </authorList>
    </citation>
    <scope>NUCLEOTIDE SEQUENCE [LARGE SCALE GENOMIC DNA]</scope>
    <source>
        <strain evidence="2 3">NRRL B-59395</strain>
    </source>
</reference>
<feature type="domain" description="AbiEi antitoxin N-terminal" evidence="1">
    <location>
        <begin position="10"/>
        <end position="48"/>
    </location>
</feature>
<gene>
    <name evidence="2" type="ORF">SCNU_19250</name>
</gene>